<feature type="transmembrane region" description="Helical" evidence="2">
    <location>
        <begin position="56"/>
        <end position="75"/>
    </location>
</feature>
<accession>A0ABT6ZWF7</accession>
<feature type="compositionally biased region" description="Low complexity" evidence="1">
    <location>
        <begin position="307"/>
        <end position="324"/>
    </location>
</feature>
<dbReference type="Proteomes" id="UP001214441">
    <property type="component" value="Unassembled WGS sequence"/>
</dbReference>
<evidence type="ECO:0000256" key="1">
    <source>
        <dbReference type="SAM" id="MobiDB-lite"/>
    </source>
</evidence>
<keyword evidence="2" id="KW-0472">Membrane</keyword>
<dbReference type="RefSeq" id="WP_274039639.1">
    <property type="nucleotide sequence ID" value="NZ_JANCPR020000014.1"/>
</dbReference>
<feature type="region of interest" description="Disordered" evidence="1">
    <location>
        <begin position="193"/>
        <end position="220"/>
    </location>
</feature>
<comment type="caution">
    <text evidence="3">The sequence shown here is derived from an EMBL/GenBank/DDBJ whole genome shotgun (WGS) entry which is preliminary data.</text>
</comment>
<dbReference type="EMBL" id="JANCPR020000014">
    <property type="protein sequence ID" value="MDJ1133402.1"/>
    <property type="molecule type" value="Genomic_DNA"/>
</dbReference>
<keyword evidence="4" id="KW-1185">Reference proteome</keyword>
<sequence>MPQGTGADGEPQGPDVSTGPKEPAAPEEPEAGDGEAAVPEPAPPGRWRRMVRGKPAVAVVGVLVGALLGTGVMVWRSGELSSTAKDMCWGSLSPDVVSGLVSDGEIRDQELPLRALSGSAHNGSPQCRIQRFKNDNLEWEVTANVRKLSTTDGWDARQWSREFLSSRMAPLRGEITGMVSSSRAWAVLPASCQGMPREGDPPTVVTLSSGPAEPRGEERAEARRYRDALARALVHLANGVLDKYGCEGRYPEPDKMPASSLPEVKDEAGPEELCGVKGVRATRRGFGADRHALSTRVTPGAEAEESGAQANGPGAKAGAPASAGVRSCDVGRKDDELGELRLMTVEDQGLAWVFSEMLRHPAVRLKGTGSGGFSGDLTVYTATCQTGQVAFVAQEEGFGDESAALAVLPSYVKSEAKRIGCGEVDVKVPRLPS</sequence>
<reference evidence="3 4" key="1">
    <citation type="submission" date="2023-05" db="EMBL/GenBank/DDBJ databases">
        <title>Streptantibioticus silvisoli sp. nov., acidotolerant actinomycetes 1 from pine litter.</title>
        <authorList>
            <person name="Swiecimska M."/>
            <person name="Golinska P."/>
            <person name="Sangal V."/>
            <person name="Wachnowicz B."/>
            <person name="Goodfellow M."/>
        </authorList>
    </citation>
    <scope>NUCLEOTIDE SEQUENCE [LARGE SCALE GENOMIC DNA]</scope>
    <source>
        <strain evidence="3 4">DSM 42109</strain>
    </source>
</reference>
<proteinExistence type="predicted"/>
<evidence type="ECO:0000313" key="4">
    <source>
        <dbReference type="Proteomes" id="UP001214441"/>
    </source>
</evidence>
<keyword evidence="2" id="KW-0812">Transmembrane</keyword>
<gene>
    <name evidence="3" type="ORF">NMN56_015810</name>
</gene>
<feature type="region of interest" description="Disordered" evidence="1">
    <location>
        <begin position="1"/>
        <end position="47"/>
    </location>
</feature>
<feature type="region of interest" description="Disordered" evidence="1">
    <location>
        <begin position="293"/>
        <end position="327"/>
    </location>
</feature>
<organism evidence="3 4">
    <name type="scientific">Streptomyces iconiensis</name>
    <dbReference type="NCBI Taxonomy" id="1384038"/>
    <lineage>
        <taxon>Bacteria</taxon>
        <taxon>Bacillati</taxon>
        <taxon>Actinomycetota</taxon>
        <taxon>Actinomycetes</taxon>
        <taxon>Kitasatosporales</taxon>
        <taxon>Streptomycetaceae</taxon>
        <taxon>Streptomyces</taxon>
    </lineage>
</organism>
<keyword evidence="2" id="KW-1133">Transmembrane helix</keyword>
<evidence type="ECO:0000256" key="2">
    <source>
        <dbReference type="SAM" id="Phobius"/>
    </source>
</evidence>
<evidence type="ECO:0000313" key="3">
    <source>
        <dbReference type="EMBL" id="MDJ1133402.1"/>
    </source>
</evidence>
<protein>
    <submittedName>
        <fullName evidence="3">Uncharacterized protein</fullName>
    </submittedName>
</protein>
<name>A0ABT6ZWF7_9ACTN</name>